<proteinExistence type="predicted"/>
<evidence type="ECO:0000313" key="2">
    <source>
        <dbReference type="Proteomes" id="UP000002334"/>
    </source>
</evidence>
<keyword evidence="2" id="KW-1185">Reference proteome</keyword>
<sequence length="30" mass="3846">MSYKILFFNKARRARRLFNWKCIQEYDFSL</sequence>
<dbReference type="AlphaFoldDB" id="C4K5C8"/>
<organism evidence="1 2">
    <name type="scientific">Hamiltonella defensa subsp. Acyrthosiphon pisum (strain 5AT)</name>
    <dbReference type="NCBI Taxonomy" id="572265"/>
    <lineage>
        <taxon>Bacteria</taxon>
        <taxon>Pseudomonadati</taxon>
        <taxon>Pseudomonadota</taxon>
        <taxon>Gammaproteobacteria</taxon>
        <taxon>Enterobacterales</taxon>
        <taxon>Enterobacteriaceae</taxon>
        <taxon>aphid secondary symbionts</taxon>
        <taxon>Candidatus Williamhamiltonella</taxon>
    </lineage>
</organism>
<reference evidence="1 2" key="1">
    <citation type="journal article" date="2009" name="Proc. Natl. Acad. Sci. U.S.A.">
        <title>Hamiltonella defensa, genome evolution of protective bacterial endosymbiont from pathogenic ancestors.</title>
        <authorList>
            <person name="Degnan P.H."/>
            <person name="Yu Y."/>
            <person name="Sisneros N."/>
            <person name="Wing R.A."/>
            <person name="Moran N.A."/>
        </authorList>
    </citation>
    <scope>NUCLEOTIDE SEQUENCE [LARGE SCALE GENOMIC DNA]</scope>
    <source>
        <strain evidence="2">5AT</strain>
    </source>
</reference>
<dbReference type="EMBL" id="CP001277">
    <property type="protein sequence ID" value="ACQ67771.1"/>
    <property type="molecule type" value="Genomic_DNA"/>
</dbReference>
<dbReference type="Proteomes" id="UP000002334">
    <property type="component" value="Chromosome"/>
</dbReference>
<dbReference type="STRING" id="572265.HDEF_1097"/>
<dbReference type="HOGENOM" id="CLU_3403896_0_0_6"/>
<protein>
    <submittedName>
        <fullName evidence="1">Uncharacterized protein</fullName>
    </submittedName>
</protein>
<accession>C4K5C8</accession>
<gene>
    <name evidence="1" type="ordered locus">HDEF_1097</name>
</gene>
<evidence type="ECO:0000313" key="1">
    <source>
        <dbReference type="EMBL" id="ACQ67771.1"/>
    </source>
</evidence>
<name>C4K5C8_HAMD5</name>
<dbReference type="KEGG" id="hde:HDEF_1097"/>